<sequence length="290" mass="32403">MTGQPILPLSATPAQSAKPPTTGKIEDFRPGYPRFTALIASHSPFFIFRRFKRLRARLLLLKQDQLSILESELDQIDQREMAPIFLGKSRIDRNAERLSVLSRIESALVDYDSFIDKTNLALTLSDAESRDVQSLRNWVDGNGCLAGNETSYLEHDRDLVSLVPTLDNAVKRFESWIEERLVQFLPKFRESNRYVSSDPNVHIYNGPFVSRVAKGLLICLVTLLLLLPIVVCNVVSTAAVRIFIVMLSTIVYLLVLSGLTRAKTTELVVAGTTYATVLIVFVSGTSDKVT</sequence>
<dbReference type="InterPro" id="IPR046529">
    <property type="entry name" value="DUF6594"/>
</dbReference>
<dbReference type="RefSeq" id="XP_018239447.1">
    <property type="nucleotide sequence ID" value="XM_018399008.1"/>
</dbReference>
<dbReference type="Proteomes" id="UP000009097">
    <property type="component" value="Unassembled WGS sequence"/>
</dbReference>
<proteinExistence type="predicted"/>
<evidence type="ECO:0000313" key="4">
    <source>
        <dbReference type="EMBL" id="KNB01402.1"/>
    </source>
</evidence>
<keyword evidence="2" id="KW-1133">Transmembrane helix</keyword>
<dbReference type="Pfam" id="PF20237">
    <property type="entry name" value="DUF6594"/>
    <property type="match status" value="1"/>
</dbReference>
<organism evidence="4 5">
    <name type="scientific">Fusarium oxysporum f. sp. lycopersici (strain 4287 / CBS 123668 / FGSC 9935 / NRRL 34936)</name>
    <name type="common">Fusarium vascular wilt of tomato</name>
    <dbReference type="NCBI Taxonomy" id="426428"/>
    <lineage>
        <taxon>Eukaryota</taxon>
        <taxon>Fungi</taxon>
        <taxon>Dikarya</taxon>
        <taxon>Ascomycota</taxon>
        <taxon>Pezizomycotina</taxon>
        <taxon>Sordariomycetes</taxon>
        <taxon>Hypocreomycetidae</taxon>
        <taxon>Hypocreales</taxon>
        <taxon>Nectriaceae</taxon>
        <taxon>Fusarium</taxon>
        <taxon>Fusarium oxysporum species complex</taxon>
    </lineage>
</organism>
<feature type="transmembrane region" description="Helical" evidence="2">
    <location>
        <begin position="32"/>
        <end position="48"/>
    </location>
</feature>
<evidence type="ECO:0000256" key="1">
    <source>
        <dbReference type="SAM" id="MobiDB-lite"/>
    </source>
</evidence>
<dbReference type="EMBL" id="DS231699">
    <property type="protein sequence ID" value="KNB01402.1"/>
    <property type="molecule type" value="Genomic_DNA"/>
</dbReference>
<evidence type="ECO:0000313" key="5">
    <source>
        <dbReference type="Proteomes" id="UP000009097"/>
    </source>
</evidence>
<gene>
    <name evidence="4" type="ORF">FOXG_18868</name>
</gene>
<name>A0A0J9WK47_FUSO4</name>
<dbReference type="VEuPathDB" id="FungiDB:FOXG_18868"/>
<protein>
    <recommendedName>
        <fullName evidence="3">DUF6594 domain-containing protein</fullName>
    </recommendedName>
</protein>
<evidence type="ECO:0000256" key="2">
    <source>
        <dbReference type="SAM" id="Phobius"/>
    </source>
</evidence>
<keyword evidence="2" id="KW-0812">Transmembrane</keyword>
<dbReference type="KEGG" id="fox:FOXG_18868"/>
<evidence type="ECO:0000259" key="3">
    <source>
        <dbReference type="Pfam" id="PF20237"/>
    </source>
</evidence>
<reference evidence="4" key="2">
    <citation type="journal article" date="2010" name="Nature">
        <title>Comparative genomics reveals mobile pathogenicity chromosomes in Fusarium.</title>
        <authorList>
            <person name="Ma L.J."/>
            <person name="van der Does H.C."/>
            <person name="Borkovich K.A."/>
            <person name="Coleman J.J."/>
            <person name="Daboussi M.J."/>
            <person name="Di Pietro A."/>
            <person name="Dufresne M."/>
            <person name="Freitag M."/>
            <person name="Grabherr M."/>
            <person name="Henrissat B."/>
            <person name="Houterman P.M."/>
            <person name="Kang S."/>
            <person name="Shim W.B."/>
            <person name="Woloshuk C."/>
            <person name="Xie X."/>
            <person name="Xu J.R."/>
            <person name="Antoniw J."/>
            <person name="Baker S.E."/>
            <person name="Bluhm B.H."/>
            <person name="Breakspear A."/>
            <person name="Brown D.W."/>
            <person name="Butchko R.A."/>
            <person name="Chapman S."/>
            <person name="Coulson R."/>
            <person name="Coutinho P.M."/>
            <person name="Danchin E.G."/>
            <person name="Diener A."/>
            <person name="Gale L.R."/>
            <person name="Gardiner D.M."/>
            <person name="Goff S."/>
            <person name="Hammond-Kosack K.E."/>
            <person name="Hilburn K."/>
            <person name="Hua-Van A."/>
            <person name="Jonkers W."/>
            <person name="Kazan K."/>
            <person name="Kodira C.D."/>
            <person name="Koehrsen M."/>
            <person name="Kumar L."/>
            <person name="Lee Y.H."/>
            <person name="Li L."/>
            <person name="Manners J.M."/>
            <person name="Miranda-Saavedra D."/>
            <person name="Mukherjee M."/>
            <person name="Park G."/>
            <person name="Park J."/>
            <person name="Park S.Y."/>
            <person name="Proctor R.H."/>
            <person name="Regev A."/>
            <person name="Ruiz-Roldan M.C."/>
            <person name="Sain D."/>
            <person name="Sakthikumar S."/>
            <person name="Sykes S."/>
            <person name="Schwartz D.C."/>
            <person name="Turgeon B.G."/>
            <person name="Wapinski I."/>
            <person name="Yoder O."/>
            <person name="Young S."/>
            <person name="Zeng Q."/>
            <person name="Zhou S."/>
            <person name="Galagan J."/>
            <person name="Cuomo C.A."/>
            <person name="Kistler H.C."/>
            <person name="Rep M."/>
        </authorList>
    </citation>
    <scope>NUCLEOTIDE SEQUENCE [LARGE SCALE GENOMIC DNA]</scope>
    <source>
        <strain evidence="4">4287</strain>
    </source>
</reference>
<dbReference type="AlphaFoldDB" id="A0A0J9WK47"/>
<accession>A0A0J9WK47</accession>
<feature type="transmembrane region" description="Helical" evidence="2">
    <location>
        <begin position="242"/>
        <end position="260"/>
    </location>
</feature>
<dbReference type="PANTHER" id="PTHR34502:SF5">
    <property type="entry name" value="DUF6594 DOMAIN-CONTAINING PROTEIN"/>
    <property type="match status" value="1"/>
</dbReference>
<feature type="transmembrane region" description="Helical" evidence="2">
    <location>
        <begin position="267"/>
        <end position="286"/>
    </location>
</feature>
<feature type="transmembrane region" description="Helical" evidence="2">
    <location>
        <begin position="215"/>
        <end position="236"/>
    </location>
</feature>
<keyword evidence="2" id="KW-0472">Membrane</keyword>
<reference evidence="4" key="1">
    <citation type="submission" date="2007-04" db="EMBL/GenBank/DDBJ databases">
        <authorList>
            <consortium name="The Broad Institute Genome Sequencing Platform"/>
            <person name="Birren B."/>
            <person name="Lander E."/>
            <person name="Galagan J."/>
            <person name="Nusbaum C."/>
            <person name="Devon K."/>
            <person name="Ma L.-J."/>
            <person name="Jaffe D."/>
            <person name="Butler J."/>
            <person name="Alvarez P."/>
            <person name="Gnerre S."/>
            <person name="Grabherr M."/>
            <person name="Kleber M."/>
            <person name="Mauceli E."/>
            <person name="Brockman W."/>
            <person name="MacCallum I.A."/>
            <person name="Young S."/>
            <person name="LaButti K."/>
            <person name="DeCaprio D."/>
            <person name="Crawford M."/>
            <person name="Koehrsen M."/>
            <person name="Engels R."/>
            <person name="Montgomery P."/>
            <person name="Pearson M."/>
            <person name="Howarth C."/>
            <person name="Larson L."/>
            <person name="White J."/>
            <person name="O'Leary S."/>
            <person name="Kodira C."/>
            <person name="Zeng Q."/>
            <person name="Yandava C."/>
            <person name="Alvarado L."/>
            <person name="Kistler C."/>
            <person name="Shim W.-B."/>
            <person name="Kang S."/>
            <person name="Woloshuk C."/>
        </authorList>
    </citation>
    <scope>NUCLEOTIDE SEQUENCE</scope>
    <source>
        <strain evidence="4">4287</strain>
    </source>
</reference>
<feature type="region of interest" description="Disordered" evidence="1">
    <location>
        <begin position="1"/>
        <end position="26"/>
    </location>
</feature>
<feature type="domain" description="DUF6594" evidence="3">
    <location>
        <begin position="32"/>
        <end position="278"/>
    </location>
</feature>
<dbReference type="OrthoDB" id="5341582at2759"/>
<dbReference type="GeneID" id="28959574"/>
<dbReference type="PANTHER" id="PTHR34502">
    <property type="entry name" value="DUF6594 DOMAIN-CONTAINING PROTEIN-RELATED"/>
    <property type="match status" value="1"/>
</dbReference>